<feature type="compositionally biased region" description="Low complexity" evidence="1">
    <location>
        <begin position="384"/>
        <end position="396"/>
    </location>
</feature>
<name>A0A8H3FRC4_9LECA</name>
<feature type="compositionally biased region" description="Pro residues" evidence="1">
    <location>
        <begin position="78"/>
        <end position="87"/>
    </location>
</feature>
<feature type="compositionally biased region" description="Basic and acidic residues" evidence="1">
    <location>
        <begin position="67"/>
        <end position="77"/>
    </location>
</feature>
<accession>A0A8H3FRC4</accession>
<evidence type="ECO:0000313" key="3">
    <source>
        <dbReference type="Proteomes" id="UP000664169"/>
    </source>
</evidence>
<feature type="compositionally biased region" description="Low complexity" evidence="1">
    <location>
        <begin position="104"/>
        <end position="118"/>
    </location>
</feature>
<feature type="compositionally biased region" description="Basic residues" evidence="1">
    <location>
        <begin position="372"/>
        <end position="383"/>
    </location>
</feature>
<gene>
    <name evidence="2" type="ORF">GOMPHAMPRED_005166</name>
</gene>
<feature type="compositionally biased region" description="Low complexity" evidence="1">
    <location>
        <begin position="433"/>
        <end position="466"/>
    </location>
</feature>
<feature type="region of interest" description="Disordered" evidence="1">
    <location>
        <begin position="597"/>
        <end position="663"/>
    </location>
</feature>
<protein>
    <submittedName>
        <fullName evidence="2">Uncharacterized protein</fullName>
    </submittedName>
</protein>
<proteinExistence type="predicted"/>
<keyword evidence="3" id="KW-1185">Reference proteome</keyword>
<feature type="compositionally biased region" description="Polar residues" evidence="1">
    <location>
        <begin position="157"/>
        <end position="175"/>
    </location>
</feature>
<dbReference type="EMBL" id="CAJPDQ010000030">
    <property type="protein sequence ID" value="CAF9928560.1"/>
    <property type="molecule type" value="Genomic_DNA"/>
</dbReference>
<feature type="compositionally biased region" description="Acidic residues" evidence="1">
    <location>
        <begin position="605"/>
        <end position="618"/>
    </location>
</feature>
<dbReference type="AlphaFoldDB" id="A0A8H3FRC4"/>
<organism evidence="2 3">
    <name type="scientific">Gomphillus americanus</name>
    <dbReference type="NCBI Taxonomy" id="1940652"/>
    <lineage>
        <taxon>Eukaryota</taxon>
        <taxon>Fungi</taxon>
        <taxon>Dikarya</taxon>
        <taxon>Ascomycota</taxon>
        <taxon>Pezizomycotina</taxon>
        <taxon>Lecanoromycetes</taxon>
        <taxon>OSLEUM clade</taxon>
        <taxon>Ostropomycetidae</taxon>
        <taxon>Ostropales</taxon>
        <taxon>Graphidaceae</taxon>
        <taxon>Gomphilloideae</taxon>
        <taxon>Gomphillus</taxon>
    </lineage>
</organism>
<sequence length="675" mass="74692">MGWTDICSWTTCLGARREEPEDVPPPRPISKLAYHEDKQEVLEKKFSAQEKVLQPPPPPPSVVSDRPYSHHVTERDLPPVPPVPPVPVTSIYEMGFSSPRNGVTRSNSRSSIKTSTSVKSRKRRTQNLEKHTISPPVGLRRSDRVQSVERQAVELASPSTSHRSSIRQPLVSSTSDDGKMSPLPVVSRSSPKWTKEDDELPIVCNDEEYEEEYDDDSLKELRRRSDSAPIPLRMGLRHSHTIRRKPVTPKASISFSRPTTVQSTVLEEYAEQMRTLEGPVEMDAPVTFELSADPKSRTQSYYADPGIVLLAATLDEVPPPMPEHPPSLVVDTGMQQYATADNQTSKKLPFSPLTTVNSPVDDMAVSPITPHGRNRLTWMKRSKSVGAASASRQSASSKRRSLSEEPPLPILPASVYSPPTLKRQSHADSLLKTESTNESSRRTSNSSNQSETSSHSSLPSRGPSPSNTSNPAVIKRTKRPEQELEMLRPVAFQRRSTNAPIPLISSNDNIPLVPSLPPQAYHFTTPIPQKRGSAGLVRSLSSKNIRTRDLSTTPKSSKFTRSKSIYYTATTWNNSSDIPSLPNHHPNREVSSFLQHPASIPLPDSDTETESDPDDESEYGSVKSGAAELESQDQGGQYIEETEPRSVLPTPIEREKDPLQETWGKGIGAEWGVAY</sequence>
<feature type="compositionally biased region" description="Basic and acidic residues" evidence="1">
    <location>
        <begin position="33"/>
        <end position="48"/>
    </location>
</feature>
<evidence type="ECO:0000256" key="1">
    <source>
        <dbReference type="SAM" id="MobiDB-lite"/>
    </source>
</evidence>
<dbReference type="Proteomes" id="UP000664169">
    <property type="component" value="Unassembled WGS sequence"/>
</dbReference>
<evidence type="ECO:0000313" key="2">
    <source>
        <dbReference type="EMBL" id="CAF9928560.1"/>
    </source>
</evidence>
<reference evidence="2" key="1">
    <citation type="submission" date="2021-03" db="EMBL/GenBank/DDBJ databases">
        <authorList>
            <person name="Tagirdzhanova G."/>
        </authorList>
    </citation>
    <scope>NUCLEOTIDE SEQUENCE</scope>
</reference>
<comment type="caution">
    <text evidence="2">The sequence shown here is derived from an EMBL/GenBank/DDBJ whole genome shotgun (WGS) entry which is preliminary data.</text>
</comment>
<feature type="region of interest" description="Disordered" evidence="1">
    <location>
        <begin position="15"/>
        <end position="194"/>
    </location>
</feature>
<feature type="region of interest" description="Disordered" evidence="1">
    <location>
        <begin position="361"/>
        <end position="484"/>
    </location>
</feature>